<dbReference type="GO" id="GO:0005351">
    <property type="term" value="F:carbohydrate:proton symporter activity"/>
    <property type="evidence" value="ECO:0007669"/>
    <property type="project" value="TreeGrafter"/>
</dbReference>
<proteinExistence type="predicted"/>
<gene>
    <name evidence="6" type="ORF">G7Y89_g14561</name>
</gene>
<sequence length="266" mass="30122">MGIINLGQEGNPILTRLVNEDKVPWYRKRNLRLLYILLYPTCMGIEITSGFDSQLINGLQLIDSWLSYFGNTSSIVKGKTCVGAVIQGFSVNSAMYIIARMILGSGIIFCIVSGSAMLGELSYPKERPMMTSMFNASYFVGQLVAAGIVVKTSEIATNWGWRIPSLLQCAPSLMQMTFVFLLPESPRYLISKERREEAYDILCHYHAEGDRDSLFAKAELAQIETTIKIELEAAKLSWFDMVRTPVVREYFDFILSWEDLGDDWVY</sequence>
<evidence type="ECO:0000256" key="2">
    <source>
        <dbReference type="ARBA" id="ARBA00022692"/>
    </source>
</evidence>
<dbReference type="Gene3D" id="1.20.1250.20">
    <property type="entry name" value="MFS general substrate transporter like domains"/>
    <property type="match status" value="1"/>
</dbReference>
<keyword evidence="2 5" id="KW-0812">Transmembrane</keyword>
<dbReference type="PANTHER" id="PTHR48022">
    <property type="entry name" value="PLASTIDIC GLUCOSE TRANSPORTER 4"/>
    <property type="match status" value="1"/>
</dbReference>
<dbReference type="GO" id="GO:0016020">
    <property type="term" value="C:membrane"/>
    <property type="evidence" value="ECO:0007669"/>
    <property type="project" value="UniProtKB-SubCell"/>
</dbReference>
<keyword evidence="4 5" id="KW-0472">Membrane</keyword>
<keyword evidence="7" id="KW-1185">Reference proteome</keyword>
<dbReference type="AlphaFoldDB" id="A0A8H4R1K4"/>
<dbReference type="InterPro" id="IPR005828">
    <property type="entry name" value="MFS_sugar_transport-like"/>
</dbReference>
<evidence type="ECO:0000313" key="7">
    <source>
        <dbReference type="Proteomes" id="UP000566819"/>
    </source>
</evidence>
<comment type="subcellular location">
    <subcellularLocation>
        <location evidence="1">Membrane</location>
        <topology evidence="1">Multi-pass membrane protein</topology>
    </subcellularLocation>
</comment>
<name>A0A8H4R1K4_9HELO</name>
<accession>A0A8H4R1K4</accession>
<dbReference type="InterPro" id="IPR036259">
    <property type="entry name" value="MFS_trans_sf"/>
</dbReference>
<dbReference type="OrthoDB" id="6133115at2759"/>
<dbReference type="EMBL" id="JAAMPI010001961">
    <property type="protein sequence ID" value="KAF4621512.1"/>
    <property type="molecule type" value="Genomic_DNA"/>
</dbReference>
<dbReference type="Pfam" id="PF00083">
    <property type="entry name" value="Sugar_tr"/>
    <property type="match status" value="1"/>
</dbReference>
<evidence type="ECO:0008006" key="8">
    <source>
        <dbReference type="Google" id="ProtNLM"/>
    </source>
</evidence>
<reference evidence="6 7" key="1">
    <citation type="submission" date="2020-03" db="EMBL/GenBank/DDBJ databases">
        <title>Draft Genome Sequence of Cudoniella acicularis.</title>
        <authorList>
            <person name="Buettner E."/>
            <person name="Kellner H."/>
        </authorList>
    </citation>
    <scope>NUCLEOTIDE SEQUENCE [LARGE SCALE GENOMIC DNA]</scope>
    <source>
        <strain evidence="6 7">DSM 108380</strain>
    </source>
</reference>
<dbReference type="Proteomes" id="UP000566819">
    <property type="component" value="Unassembled WGS sequence"/>
</dbReference>
<evidence type="ECO:0000256" key="3">
    <source>
        <dbReference type="ARBA" id="ARBA00022989"/>
    </source>
</evidence>
<feature type="transmembrane region" description="Helical" evidence="5">
    <location>
        <begin position="130"/>
        <end position="149"/>
    </location>
</feature>
<evidence type="ECO:0000256" key="5">
    <source>
        <dbReference type="SAM" id="Phobius"/>
    </source>
</evidence>
<keyword evidence="3 5" id="KW-1133">Transmembrane helix</keyword>
<evidence type="ECO:0000256" key="4">
    <source>
        <dbReference type="ARBA" id="ARBA00023136"/>
    </source>
</evidence>
<comment type="caution">
    <text evidence="6">The sequence shown here is derived from an EMBL/GenBank/DDBJ whole genome shotgun (WGS) entry which is preliminary data.</text>
</comment>
<feature type="transmembrane region" description="Helical" evidence="5">
    <location>
        <begin position="97"/>
        <end position="118"/>
    </location>
</feature>
<protein>
    <recommendedName>
        <fullName evidence="8">Major facilitator superfamily (MFS) profile domain-containing protein</fullName>
    </recommendedName>
</protein>
<evidence type="ECO:0000313" key="6">
    <source>
        <dbReference type="EMBL" id="KAF4621512.1"/>
    </source>
</evidence>
<organism evidence="6 7">
    <name type="scientific">Cudoniella acicularis</name>
    <dbReference type="NCBI Taxonomy" id="354080"/>
    <lineage>
        <taxon>Eukaryota</taxon>
        <taxon>Fungi</taxon>
        <taxon>Dikarya</taxon>
        <taxon>Ascomycota</taxon>
        <taxon>Pezizomycotina</taxon>
        <taxon>Leotiomycetes</taxon>
        <taxon>Helotiales</taxon>
        <taxon>Tricladiaceae</taxon>
        <taxon>Cudoniella</taxon>
    </lineage>
</organism>
<dbReference type="SUPFAM" id="SSF103473">
    <property type="entry name" value="MFS general substrate transporter"/>
    <property type="match status" value="1"/>
</dbReference>
<dbReference type="PANTHER" id="PTHR48022:SF29">
    <property type="entry name" value="SUGAR TRANSPORTER, PUTATIVE (AFU_ORTHOLOGUE AFUA_6G14500)-RELATED"/>
    <property type="match status" value="1"/>
</dbReference>
<evidence type="ECO:0000256" key="1">
    <source>
        <dbReference type="ARBA" id="ARBA00004141"/>
    </source>
</evidence>
<dbReference type="InterPro" id="IPR050360">
    <property type="entry name" value="MFS_Sugar_Transporters"/>
</dbReference>